<dbReference type="STRING" id="1449350.OCH239_13045"/>
<keyword evidence="3" id="KW-1185">Reference proteome</keyword>
<dbReference type="PROSITE" id="PS51977">
    <property type="entry name" value="WGR"/>
    <property type="match status" value="1"/>
</dbReference>
<reference evidence="2 3" key="1">
    <citation type="submission" date="2014-01" db="EMBL/GenBank/DDBJ databases">
        <title>Roseivivax halodurans JCM 10272 Genome Sequencing.</title>
        <authorList>
            <person name="Lai Q."/>
            <person name="Li G."/>
            <person name="Shao Z."/>
        </authorList>
    </citation>
    <scope>NUCLEOTIDE SEQUENCE [LARGE SCALE GENOMIC DNA]</scope>
    <source>
        <strain evidence="2 3">JCM 10272</strain>
    </source>
</reference>
<sequence length="85" mass="9906">MTKQLELFPDDIRIERIDPDRNMRRFYRMHIQPDLFGGVTLIKVWGRIGTMGRQRTEAFDDAGRAVDALLVHLKAKQRRGYGHGP</sequence>
<dbReference type="OrthoDB" id="5801306at2"/>
<dbReference type="EMBL" id="JALZ01000035">
    <property type="protein sequence ID" value="ETX13147.1"/>
    <property type="molecule type" value="Genomic_DNA"/>
</dbReference>
<gene>
    <name evidence="2" type="ORF">OCH239_13045</name>
</gene>
<dbReference type="CDD" id="cd07996">
    <property type="entry name" value="WGR_MMR_like"/>
    <property type="match status" value="1"/>
</dbReference>
<dbReference type="InterPro" id="IPR036930">
    <property type="entry name" value="WGR_dom_sf"/>
</dbReference>
<evidence type="ECO:0000313" key="3">
    <source>
        <dbReference type="Proteomes" id="UP000022447"/>
    </source>
</evidence>
<dbReference type="eggNOG" id="COG3831">
    <property type="taxonomic scope" value="Bacteria"/>
</dbReference>
<dbReference type="SMART" id="SM00773">
    <property type="entry name" value="WGR"/>
    <property type="match status" value="1"/>
</dbReference>
<protein>
    <submittedName>
        <fullName evidence="2">WGR domain-containing protein</fullName>
    </submittedName>
</protein>
<dbReference type="InterPro" id="IPR008893">
    <property type="entry name" value="WGR_domain"/>
</dbReference>
<dbReference type="AlphaFoldDB" id="X7EB18"/>
<organism evidence="2 3">
    <name type="scientific">Roseivivax halodurans JCM 10272</name>
    <dbReference type="NCBI Taxonomy" id="1449350"/>
    <lineage>
        <taxon>Bacteria</taxon>
        <taxon>Pseudomonadati</taxon>
        <taxon>Pseudomonadota</taxon>
        <taxon>Alphaproteobacteria</taxon>
        <taxon>Rhodobacterales</taxon>
        <taxon>Roseobacteraceae</taxon>
        <taxon>Roseivivax</taxon>
    </lineage>
</organism>
<name>X7EB18_9RHOB</name>
<comment type="caution">
    <text evidence="2">The sequence shown here is derived from an EMBL/GenBank/DDBJ whole genome shotgun (WGS) entry which is preliminary data.</text>
</comment>
<evidence type="ECO:0000313" key="2">
    <source>
        <dbReference type="EMBL" id="ETX13147.1"/>
    </source>
</evidence>
<evidence type="ECO:0000259" key="1">
    <source>
        <dbReference type="PROSITE" id="PS51977"/>
    </source>
</evidence>
<dbReference type="Proteomes" id="UP000022447">
    <property type="component" value="Unassembled WGS sequence"/>
</dbReference>
<dbReference type="RefSeq" id="WP_037265831.1">
    <property type="nucleotide sequence ID" value="NZ_JALZ01000035.1"/>
</dbReference>
<feature type="domain" description="WGR" evidence="1">
    <location>
        <begin position="4"/>
        <end position="85"/>
    </location>
</feature>
<accession>X7EB18</accession>
<dbReference type="Pfam" id="PF05406">
    <property type="entry name" value="WGR"/>
    <property type="match status" value="1"/>
</dbReference>
<dbReference type="InterPro" id="IPR049809">
    <property type="entry name" value="YehF/YfeS-like_WGR"/>
</dbReference>
<dbReference type="Gene3D" id="2.20.140.10">
    <property type="entry name" value="WGR domain"/>
    <property type="match status" value="1"/>
</dbReference>
<proteinExistence type="predicted"/>
<dbReference type="SUPFAM" id="SSF142921">
    <property type="entry name" value="WGR domain-like"/>
    <property type="match status" value="1"/>
</dbReference>